<evidence type="ECO:0000256" key="3">
    <source>
        <dbReference type="ARBA" id="ARBA00022475"/>
    </source>
</evidence>
<comment type="subcellular location">
    <subcellularLocation>
        <location evidence="1">Cell membrane</location>
    </subcellularLocation>
</comment>
<feature type="transmembrane region" description="Helical" evidence="5">
    <location>
        <begin position="86"/>
        <end position="107"/>
    </location>
</feature>
<reference evidence="6 7" key="1">
    <citation type="journal article" date="2008" name="Proc. Natl. Acad. Sci. U.S.A.">
        <title>Nitrogen fixation island and rhizosphere competence traits in the genome of root-associated Pseudomonas stutzeri A1501.</title>
        <authorList>
            <person name="Yan Y."/>
            <person name="Yang J."/>
            <person name="Dou Y."/>
            <person name="Chen M."/>
            <person name="Ping S."/>
            <person name="Peng J."/>
            <person name="Lu W."/>
            <person name="Zhang W."/>
            <person name="Yao Z."/>
            <person name="Li H."/>
            <person name="Liu W."/>
            <person name="He S."/>
            <person name="Geng L."/>
            <person name="Zhang X."/>
            <person name="Yang F."/>
            <person name="Yu H."/>
            <person name="Zhan Y."/>
            <person name="Li D."/>
            <person name="Lin Z."/>
            <person name="Wang Y."/>
            <person name="Elmerich C."/>
            <person name="Lin M."/>
            <person name="Jin Q."/>
        </authorList>
    </citation>
    <scope>NUCLEOTIDE SEQUENCE [LARGE SCALE GENOMIC DNA]</scope>
    <source>
        <strain evidence="6 7">A1501</strain>
    </source>
</reference>
<keyword evidence="7" id="KW-1185">Reference proteome</keyword>
<keyword evidence="5" id="KW-0812">Transmembrane</keyword>
<proteinExistence type="inferred from homology"/>
<evidence type="ECO:0000256" key="4">
    <source>
        <dbReference type="ARBA" id="ARBA00023136"/>
    </source>
</evidence>
<evidence type="ECO:0000313" key="7">
    <source>
        <dbReference type="Proteomes" id="UP000000233"/>
    </source>
</evidence>
<dbReference type="eggNOG" id="COG3204">
    <property type="taxonomic scope" value="Bacteria"/>
</dbReference>
<sequence length="412" mass="45970">MGKLKAVLSRRSRKNADIFFTFAGLWSRRSGSSHRCSSCARGPSNAGRPTTEAAIASRASREEEGQQMQIHPYPVQRPATGSGRHYRLFGLLALLLIGLGVSIALHWNERLYFHLTHQWNVSAHDPALRWLPGYRVAIDARPIEGISRNLSAITYDSDLDRLLGVINGGPTEIVALSKRGELLERYPLEGFGDIEGLTYMGGGRVAVSDERAQRISIFQLPTLARSINVSEARFFSLGIGLNGNKGFEGVTYDAVGDRLFIVKERDPRQLYEVRGVAASLDGQLQLAVHDRSDWIASQVFATDLSDIHFDAETGHLILLSDESRLVMELGADGRMLSYRSLNGLFSDLGRSARQPEGVTLDNDGTLYVVSEPNLFYSFRREEGQPEYHEPEEQQDEITKLSMTEKRHRMIHG</sequence>
<name>A4VI08_STUS1</name>
<evidence type="ECO:0000256" key="1">
    <source>
        <dbReference type="ARBA" id="ARBA00004236"/>
    </source>
</evidence>
<organism evidence="6 7">
    <name type="scientific">Stutzerimonas stutzeri (strain A1501)</name>
    <name type="common">Pseudomonas stutzeri</name>
    <dbReference type="NCBI Taxonomy" id="379731"/>
    <lineage>
        <taxon>Bacteria</taxon>
        <taxon>Pseudomonadati</taxon>
        <taxon>Pseudomonadota</taxon>
        <taxon>Gammaproteobacteria</taxon>
        <taxon>Pseudomonadales</taxon>
        <taxon>Pseudomonadaceae</taxon>
        <taxon>Stutzerimonas</taxon>
    </lineage>
</organism>
<protein>
    <recommendedName>
        <fullName evidence="8">SMP-30/Gluconolactonase/LRE-like region domain-containing protein</fullName>
    </recommendedName>
</protein>
<dbReference type="Proteomes" id="UP000000233">
    <property type="component" value="Chromosome"/>
</dbReference>
<dbReference type="InterPro" id="IPR011042">
    <property type="entry name" value="6-blade_b-propeller_TolB-like"/>
</dbReference>
<dbReference type="HOGENOM" id="CLU_055438_0_0_6"/>
<dbReference type="Pfam" id="PF06977">
    <property type="entry name" value="SdiA-regulated"/>
    <property type="match status" value="1"/>
</dbReference>
<dbReference type="CDD" id="cd09971">
    <property type="entry name" value="SdiA-regulated"/>
    <property type="match status" value="1"/>
</dbReference>
<evidence type="ECO:0000256" key="2">
    <source>
        <dbReference type="ARBA" id="ARBA00009852"/>
    </source>
</evidence>
<keyword evidence="3" id="KW-1003">Cell membrane</keyword>
<dbReference type="KEGG" id="psa:PST_0912"/>
<dbReference type="GO" id="GO:0005886">
    <property type="term" value="C:plasma membrane"/>
    <property type="evidence" value="ECO:0007669"/>
    <property type="project" value="UniProtKB-SubCell"/>
</dbReference>
<dbReference type="Gene3D" id="2.120.10.30">
    <property type="entry name" value="TolB, C-terminal domain"/>
    <property type="match status" value="1"/>
</dbReference>
<gene>
    <name evidence="6" type="ordered locus">PST_0912</name>
</gene>
<accession>A4VI08</accession>
<dbReference type="InterPro" id="IPR009722">
    <property type="entry name" value="YjiK/CarP"/>
</dbReference>
<keyword evidence="4 5" id="KW-0472">Membrane</keyword>
<keyword evidence="5" id="KW-1133">Transmembrane helix</keyword>
<evidence type="ECO:0000256" key="5">
    <source>
        <dbReference type="SAM" id="Phobius"/>
    </source>
</evidence>
<dbReference type="SUPFAM" id="SSF50956">
    <property type="entry name" value="Thermostable phytase (3-phytase)"/>
    <property type="match status" value="1"/>
</dbReference>
<dbReference type="EMBL" id="CP000304">
    <property type="protein sequence ID" value="ABP78609.1"/>
    <property type="molecule type" value="Genomic_DNA"/>
</dbReference>
<evidence type="ECO:0008006" key="8">
    <source>
        <dbReference type="Google" id="ProtNLM"/>
    </source>
</evidence>
<dbReference type="AlphaFoldDB" id="A4VI08"/>
<evidence type="ECO:0000313" key="6">
    <source>
        <dbReference type="EMBL" id="ABP78609.1"/>
    </source>
</evidence>
<comment type="similarity">
    <text evidence="2">Belongs to the YjiK family.</text>
</comment>